<comment type="caution">
    <text evidence="2">The sequence shown here is derived from an EMBL/GenBank/DDBJ whole genome shotgun (WGS) entry which is preliminary data.</text>
</comment>
<reference evidence="2" key="1">
    <citation type="submission" date="2024-02" db="EMBL/GenBank/DDBJ databases">
        <title>Bacterial skin colonization with Propionibacterium avidum as a risk factor for Periprosthetic Joint Infections - a single-center prospective study.</title>
        <authorList>
            <person name="Achermann Y."/>
        </authorList>
    </citation>
    <scope>NUCLEOTIDE SEQUENCE</scope>
    <source>
        <strain evidence="2">PAVI-2017310195</strain>
    </source>
</reference>
<dbReference type="Proteomes" id="UP001309299">
    <property type="component" value="Unassembled WGS sequence"/>
</dbReference>
<evidence type="ECO:0000313" key="2">
    <source>
        <dbReference type="EMBL" id="MEH1547708.1"/>
    </source>
</evidence>
<evidence type="ECO:0008006" key="4">
    <source>
        <dbReference type="Google" id="ProtNLM"/>
    </source>
</evidence>
<name>A0AB35XPI6_9ACTN</name>
<feature type="region of interest" description="Disordered" evidence="1">
    <location>
        <begin position="89"/>
        <end position="118"/>
    </location>
</feature>
<evidence type="ECO:0000256" key="1">
    <source>
        <dbReference type="SAM" id="MobiDB-lite"/>
    </source>
</evidence>
<protein>
    <recommendedName>
        <fullName evidence="4">DUF1490 domain-containing protein</fullName>
    </recommendedName>
</protein>
<dbReference type="EMBL" id="JBAKUA010000026">
    <property type="protein sequence ID" value="MEH1547708.1"/>
    <property type="molecule type" value="Genomic_DNA"/>
</dbReference>
<feature type="compositionally biased region" description="Acidic residues" evidence="1">
    <location>
        <begin position="103"/>
        <end position="118"/>
    </location>
</feature>
<proteinExistence type="predicted"/>
<sequence length="118" mass="12247">MGNLGRYQEIVELAKRSGGVDAMIEMIKKGAVEDAAPKLVAGGLAAGAVIGAGAVKGYGWVKGKLTDRRVAVKNGENAERHLCAVVEHTETEPMGDATPGIAPDEELCEEGEGDADRT</sequence>
<organism evidence="2 3">
    <name type="scientific">Cutibacterium avidum</name>
    <dbReference type="NCBI Taxonomy" id="33010"/>
    <lineage>
        <taxon>Bacteria</taxon>
        <taxon>Bacillati</taxon>
        <taxon>Actinomycetota</taxon>
        <taxon>Actinomycetes</taxon>
        <taxon>Propionibacteriales</taxon>
        <taxon>Propionibacteriaceae</taxon>
        <taxon>Cutibacterium</taxon>
    </lineage>
</organism>
<gene>
    <name evidence="2" type="ORF">V7F78_12040</name>
</gene>
<dbReference type="AlphaFoldDB" id="A0AB35XPI6"/>
<evidence type="ECO:0000313" key="3">
    <source>
        <dbReference type="Proteomes" id="UP001309299"/>
    </source>
</evidence>
<accession>A0AB35XPI6</accession>
<dbReference type="RefSeq" id="WP_334353522.1">
    <property type="nucleotide sequence ID" value="NZ_JBAKUA010000026.1"/>
</dbReference>